<protein>
    <recommendedName>
        <fullName evidence="6">Cytochrome b5 heme-binding domain-containing protein</fullName>
    </recommendedName>
</protein>
<dbReference type="PROSITE" id="PS50255">
    <property type="entry name" value="CYTOCHROME_B5_2"/>
    <property type="match status" value="1"/>
</dbReference>
<dbReference type="InterPro" id="IPR050668">
    <property type="entry name" value="Cytochrome_b5"/>
</dbReference>
<feature type="compositionally biased region" description="Acidic residues" evidence="5">
    <location>
        <begin position="29"/>
        <end position="41"/>
    </location>
</feature>
<keyword evidence="3" id="KW-0408">Iron</keyword>
<dbReference type="GO" id="GO:0046872">
    <property type="term" value="F:metal ion binding"/>
    <property type="evidence" value="ECO:0007669"/>
    <property type="project" value="UniProtKB-KW"/>
</dbReference>
<evidence type="ECO:0000256" key="3">
    <source>
        <dbReference type="ARBA" id="ARBA00023004"/>
    </source>
</evidence>
<dbReference type="Gene3D" id="3.10.120.10">
    <property type="entry name" value="Cytochrome b5-like heme/steroid binding domain"/>
    <property type="match status" value="1"/>
</dbReference>
<dbReference type="GO" id="GO:0016020">
    <property type="term" value="C:membrane"/>
    <property type="evidence" value="ECO:0007669"/>
    <property type="project" value="TreeGrafter"/>
</dbReference>
<dbReference type="PANTHER" id="PTHR19359">
    <property type="entry name" value="CYTOCHROME B5"/>
    <property type="match status" value="1"/>
</dbReference>
<dbReference type="Proteomes" id="UP000226592">
    <property type="component" value="Unassembled WGS sequence"/>
</dbReference>
<proteinExistence type="inferred from homology"/>
<dbReference type="InterPro" id="IPR018506">
    <property type="entry name" value="Cyt_B5_heme-BS"/>
</dbReference>
<feature type="region of interest" description="Disordered" evidence="5">
    <location>
        <begin position="132"/>
        <end position="156"/>
    </location>
</feature>
<feature type="compositionally biased region" description="Pro residues" evidence="5">
    <location>
        <begin position="46"/>
        <end position="72"/>
    </location>
</feature>
<evidence type="ECO:0000256" key="2">
    <source>
        <dbReference type="ARBA" id="ARBA00022723"/>
    </source>
</evidence>
<accession>A0A2D6M1W7</accession>
<sequence length="156" mass="16738">MKTNWVFLIVALVVLLLISGCTQSEADYTVDESDTQTDAENTDGQTPPPALDDDTPPTPPSNDNTPPIPPEDLQPTYTLEEVAEHSTETDCWMVLDGKVYAVTEFISSHPGGIAILEGCGKDATTLFETRPMGSGTPHSSGARTRSEPLYIGDLAE</sequence>
<dbReference type="PROSITE" id="PS00191">
    <property type="entry name" value="CYTOCHROME_B5_1"/>
    <property type="match status" value="1"/>
</dbReference>
<dbReference type="InterPro" id="IPR036400">
    <property type="entry name" value="Cyt_B5-like_heme/steroid_sf"/>
</dbReference>
<evidence type="ECO:0000259" key="6">
    <source>
        <dbReference type="PROSITE" id="PS50255"/>
    </source>
</evidence>
<dbReference type="SMART" id="SM01117">
    <property type="entry name" value="Cyt-b5"/>
    <property type="match status" value="1"/>
</dbReference>
<dbReference type="PROSITE" id="PS51257">
    <property type="entry name" value="PROKAR_LIPOPROTEIN"/>
    <property type="match status" value="1"/>
</dbReference>
<dbReference type="EMBL" id="NZBU01000012">
    <property type="protein sequence ID" value="MAG22389.1"/>
    <property type="molecule type" value="Genomic_DNA"/>
</dbReference>
<dbReference type="InterPro" id="IPR001199">
    <property type="entry name" value="Cyt_B5-like_heme/steroid-bd"/>
</dbReference>
<comment type="caution">
    <text evidence="7">The sequence shown here is derived from an EMBL/GenBank/DDBJ whole genome shotgun (WGS) entry which is preliminary data.</text>
</comment>
<feature type="domain" description="Cytochrome b5 heme-binding" evidence="6">
    <location>
        <begin position="74"/>
        <end position="155"/>
    </location>
</feature>
<evidence type="ECO:0000313" key="7">
    <source>
        <dbReference type="EMBL" id="MAG22389.1"/>
    </source>
</evidence>
<comment type="similarity">
    <text evidence="4">Belongs to the cytochrome b5 family.</text>
</comment>
<name>A0A2D6M1W7_9ARCH</name>
<feature type="region of interest" description="Disordered" evidence="5">
    <location>
        <begin position="29"/>
        <end position="76"/>
    </location>
</feature>
<evidence type="ECO:0000256" key="5">
    <source>
        <dbReference type="SAM" id="MobiDB-lite"/>
    </source>
</evidence>
<keyword evidence="2" id="KW-0479">Metal-binding</keyword>
<evidence type="ECO:0000313" key="8">
    <source>
        <dbReference type="Proteomes" id="UP000226592"/>
    </source>
</evidence>
<evidence type="ECO:0000256" key="1">
    <source>
        <dbReference type="ARBA" id="ARBA00022617"/>
    </source>
</evidence>
<gene>
    <name evidence="7" type="ORF">CL943_03760</name>
</gene>
<evidence type="ECO:0000256" key="4">
    <source>
        <dbReference type="ARBA" id="ARBA00038168"/>
    </source>
</evidence>
<dbReference type="GO" id="GO:0020037">
    <property type="term" value="F:heme binding"/>
    <property type="evidence" value="ECO:0007669"/>
    <property type="project" value="InterPro"/>
</dbReference>
<dbReference type="SUPFAM" id="SSF55856">
    <property type="entry name" value="Cytochrome b5-like heme/steroid binding domain"/>
    <property type="match status" value="1"/>
</dbReference>
<reference evidence="8" key="1">
    <citation type="submission" date="2017-09" db="EMBL/GenBank/DDBJ databases">
        <title>The Reconstruction of 2,631 Draft Metagenome-Assembled Genomes from the Global Oceans.</title>
        <authorList>
            <person name="Tully B.J."/>
            <person name="Graham E.D."/>
            <person name="Heidelberg J.F."/>
        </authorList>
    </citation>
    <scope>NUCLEOTIDE SEQUENCE [LARGE SCALE GENOMIC DNA]</scope>
</reference>
<dbReference type="AlphaFoldDB" id="A0A2D6M1W7"/>
<dbReference type="Pfam" id="PF00173">
    <property type="entry name" value="Cyt-b5"/>
    <property type="match status" value="1"/>
</dbReference>
<keyword evidence="1" id="KW-0349">Heme</keyword>
<organism evidence="7 8">
    <name type="scientific">Candidatus Iainarchaeum sp</name>
    <dbReference type="NCBI Taxonomy" id="3101447"/>
    <lineage>
        <taxon>Archaea</taxon>
        <taxon>Candidatus Iainarchaeota</taxon>
        <taxon>Candidatus Iainarchaeia</taxon>
        <taxon>Candidatus Iainarchaeales</taxon>
        <taxon>Candidatus Iainarchaeaceae</taxon>
        <taxon>Candidatus Iainarchaeum</taxon>
    </lineage>
</organism>